<dbReference type="EMBL" id="BLXT01007309">
    <property type="protein sequence ID" value="GFO38174.1"/>
    <property type="molecule type" value="Genomic_DNA"/>
</dbReference>
<gene>
    <name evidence="1" type="ORF">PoB_006467900</name>
</gene>
<accession>A0AAV4D1Y4</accession>
<comment type="caution">
    <text evidence="1">The sequence shown here is derived from an EMBL/GenBank/DDBJ whole genome shotgun (WGS) entry which is preliminary data.</text>
</comment>
<protein>
    <submittedName>
        <fullName evidence="1">Uncharacterized protein</fullName>
    </submittedName>
</protein>
<dbReference type="Proteomes" id="UP000735302">
    <property type="component" value="Unassembled WGS sequence"/>
</dbReference>
<proteinExistence type="predicted"/>
<sequence>MFVLQFTLHNSQPLWDANGVDPFYSEFSLTVPAPLPHIFQEETVCSADHCPPKTLSALLGRLRWMATTLLKIFFIKTKVTSKNLGFFTATKACMSARDNFLWLFYVFDDSM</sequence>
<name>A0AAV4D1Y4_9GAST</name>
<evidence type="ECO:0000313" key="2">
    <source>
        <dbReference type="Proteomes" id="UP000735302"/>
    </source>
</evidence>
<reference evidence="1 2" key="1">
    <citation type="journal article" date="2021" name="Elife">
        <title>Chloroplast acquisition without the gene transfer in kleptoplastic sea slugs, Plakobranchus ocellatus.</title>
        <authorList>
            <person name="Maeda T."/>
            <person name="Takahashi S."/>
            <person name="Yoshida T."/>
            <person name="Shimamura S."/>
            <person name="Takaki Y."/>
            <person name="Nagai Y."/>
            <person name="Toyoda A."/>
            <person name="Suzuki Y."/>
            <person name="Arimoto A."/>
            <person name="Ishii H."/>
            <person name="Satoh N."/>
            <person name="Nishiyama T."/>
            <person name="Hasebe M."/>
            <person name="Maruyama T."/>
            <person name="Minagawa J."/>
            <person name="Obokata J."/>
            <person name="Shigenobu S."/>
        </authorList>
    </citation>
    <scope>NUCLEOTIDE SEQUENCE [LARGE SCALE GENOMIC DNA]</scope>
</reference>
<keyword evidence="2" id="KW-1185">Reference proteome</keyword>
<dbReference type="AlphaFoldDB" id="A0AAV4D1Y4"/>
<organism evidence="1 2">
    <name type="scientific">Plakobranchus ocellatus</name>
    <dbReference type="NCBI Taxonomy" id="259542"/>
    <lineage>
        <taxon>Eukaryota</taxon>
        <taxon>Metazoa</taxon>
        <taxon>Spiralia</taxon>
        <taxon>Lophotrochozoa</taxon>
        <taxon>Mollusca</taxon>
        <taxon>Gastropoda</taxon>
        <taxon>Heterobranchia</taxon>
        <taxon>Euthyneura</taxon>
        <taxon>Panpulmonata</taxon>
        <taxon>Sacoglossa</taxon>
        <taxon>Placobranchoidea</taxon>
        <taxon>Plakobranchidae</taxon>
        <taxon>Plakobranchus</taxon>
    </lineage>
</organism>
<evidence type="ECO:0000313" key="1">
    <source>
        <dbReference type="EMBL" id="GFO38174.1"/>
    </source>
</evidence>